<dbReference type="EMBL" id="QFQP01000009">
    <property type="protein sequence ID" value="PZR13514.1"/>
    <property type="molecule type" value="Genomic_DNA"/>
</dbReference>
<feature type="compositionally biased region" description="Basic and acidic residues" evidence="1">
    <location>
        <begin position="39"/>
        <end position="50"/>
    </location>
</feature>
<evidence type="ECO:0000313" key="2">
    <source>
        <dbReference type="EMBL" id="PZR13514.1"/>
    </source>
</evidence>
<comment type="caution">
    <text evidence="2">The sequence shown here is derived from an EMBL/GenBank/DDBJ whole genome shotgun (WGS) entry which is preliminary data.</text>
</comment>
<proteinExistence type="predicted"/>
<dbReference type="AlphaFoldDB" id="A0A2W5VC27"/>
<feature type="region of interest" description="Disordered" evidence="1">
    <location>
        <begin position="15"/>
        <end position="50"/>
    </location>
</feature>
<evidence type="ECO:0000313" key="3">
    <source>
        <dbReference type="Proteomes" id="UP000249061"/>
    </source>
</evidence>
<evidence type="ECO:0008006" key="4">
    <source>
        <dbReference type="Google" id="ProtNLM"/>
    </source>
</evidence>
<evidence type="ECO:0000256" key="1">
    <source>
        <dbReference type="SAM" id="MobiDB-lite"/>
    </source>
</evidence>
<organism evidence="2 3">
    <name type="scientific">Archangium gephyra</name>
    <dbReference type="NCBI Taxonomy" id="48"/>
    <lineage>
        <taxon>Bacteria</taxon>
        <taxon>Pseudomonadati</taxon>
        <taxon>Myxococcota</taxon>
        <taxon>Myxococcia</taxon>
        <taxon>Myxococcales</taxon>
        <taxon>Cystobacterineae</taxon>
        <taxon>Archangiaceae</taxon>
        <taxon>Archangium</taxon>
    </lineage>
</organism>
<feature type="compositionally biased region" description="Low complexity" evidence="1">
    <location>
        <begin position="21"/>
        <end position="35"/>
    </location>
</feature>
<gene>
    <name evidence="2" type="ORF">DI536_12195</name>
</gene>
<sequence length="175" mass="19279">MLLVAALLASSALAQTNPYDPSSSPSQPHPESQPQGLERPPKKEAPKEPSRWSLGVEAAGGVWLLEAPYFDVELKGQLRLFSWLYLGVRPGVAVLFQEPNTRLAVPLDATLKVKLFIFFFEAIGGAWFIPSHRDVVRPHLAGQLGLEIWRFTFGAEVSYLAPSITISGRVGIRIF</sequence>
<name>A0A2W5VC27_9BACT</name>
<protein>
    <recommendedName>
        <fullName evidence="4">DUF3996 domain-containing protein</fullName>
    </recommendedName>
</protein>
<reference evidence="2 3" key="1">
    <citation type="submission" date="2017-08" db="EMBL/GenBank/DDBJ databases">
        <title>Infants hospitalized years apart are colonized by the same room-sourced microbial strains.</title>
        <authorList>
            <person name="Brooks B."/>
            <person name="Olm M.R."/>
            <person name="Firek B.A."/>
            <person name="Baker R."/>
            <person name="Thomas B.C."/>
            <person name="Morowitz M.J."/>
            <person name="Banfield J.F."/>
        </authorList>
    </citation>
    <scope>NUCLEOTIDE SEQUENCE [LARGE SCALE GENOMIC DNA]</scope>
    <source>
        <strain evidence="2">S2_003_000_R2_14</strain>
    </source>
</reference>
<accession>A0A2W5VC27</accession>
<dbReference type="Proteomes" id="UP000249061">
    <property type="component" value="Unassembled WGS sequence"/>
</dbReference>